<reference evidence="4" key="1">
    <citation type="submission" date="2010-06" db="EMBL/GenBank/DDBJ databases">
        <authorList>
            <person name="Jiang H."/>
            <person name="Abraham K."/>
            <person name="Ali S."/>
            <person name="Alsbrooks S.L."/>
            <person name="Anim B.N."/>
            <person name="Anosike U.S."/>
            <person name="Attaway T."/>
            <person name="Bandaranaike D.P."/>
            <person name="Battles P.K."/>
            <person name="Bell S.N."/>
            <person name="Bell A.V."/>
            <person name="Beltran B."/>
            <person name="Bickham C."/>
            <person name="Bustamante Y."/>
            <person name="Caleb T."/>
            <person name="Canada A."/>
            <person name="Cardenas V."/>
            <person name="Carter K."/>
            <person name="Chacko J."/>
            <person name="Chandrabose M.N."/>
            <person name="Chavez D."/>
            <person name="Chavez A."/>
            <person name="Chen L."/>
            <person name="Chu H.-S."/>
            <person name="Claassen K.J."/>
            <person name="Cockrell R."/>
            <person name="Collins M."/>
            <person name="Cooper J.A."/>
            <person name="Cree A."/>
            <person name="Curry S.M."/>
            <person name="Da Y."/>
            <person name="Dao M.D."/>
            <person name="Das B."/>
            <person name="Davila M.-L."/>
            <person name="Davy-Carroll L."/>
            <person name="Denson S."/>
            <person name="Dinh H."/>
            <person name="Ebong V.E."/>
            <person name="Edwards J.R."/>
            <person name="Egan A."/>
            <person name="El-Daye J."/>
            <person name="Escobedo L."/>
            <person name="Fernandez S."/>
            <person name="Fernando P.R."/>
            <person name="Flagg N."/>
            <person name="Forbes L.D."/>
            <person name="Fowler R.G."/>
            <person name="Fu Q."/>
            <person name="Gabisi R.A."/>
            <person name="Ganer J."/>
            <person name="Garbino Pronczuk A."/>
            <person name="Garcia R.M."/>
            <person name="Garner T."/>
            <person name="Garrett T.E."/>
            <person name="Gonzalez D.A."/>
            <person name="Hamid H."/>
            <person name="Hawkins E.S."/>
            <person name="Hirani K."/>
            <person name="Hogues M.E."/>
            <person name="Hollins B."/>
            <person name="Hsiao C.-H."/>
            <person name="Jabil R."/>
            <person name="James M.L."/>
            <person name="Jhangiani S.N."/>
            <person name="Johnson B."/>
            <person name="Johnson Q."/>
            <person name="Joshi V."/>
            <person name="Kalu J.B."/>
            <person name="Kam C."/>
            <person name="Kashfia A."/>
            <person name="Keebler J."/>
            <person name="Kisamo H."/>
            <person name="Kovar C.L."/>
            <person name="Lago L.A."/>
            <person name="Lai C.-Y."/>
            <person name="Laidlaw J."/>
            <person name="Lara F."/>
            <person name="Le T.-K."/>
            <person name="Lee S.L."/>
            <person name="Legall F.H."/>
            <person name="Lemon S.J."/>
            <person name="Lewis L.R."/>
            <person name="Li B."/>
            <person name="Liu Y."/>
            <person name="Liu Y.-S."/>
            <person name="Lopez J."/>
            <person name="Lozado R.J."/>
            <person name="Lu J."/>
            <person name="Madu R.C."/>
            <person name="Maheshwari M."/>
            <person name="Maheshwari R."/>
            <person name="Malloy K."/>
            <person name="Martinez E."/>
            <person name="Mathew T."/>
            <person name="Mercado I.C."/>
            <person name="Mercado C."/>
            <person name="Meyer B."/>
            <person name="Montgomery K."/>
            <person name="Morgan M.B."/>
            <person name="Munidasa M."/>
            <person name="Nazareth L.V."/>
            <person name="Nelson J."/>
            <person name="Ng B.M."/>
            <person name="Nguyen N.B."/>
            <person name="Nguyen P.Q."/>
            <person name="Nguyen T."/>
            <person name="Obregon M."/>
            <person name="Okwuonu G.O."/>
            <person name="Onwere C.G."/>
            <person name="Orozco G."/>
            <person name="Parra A."/>
            <person name="Patel S."/>
            <person name="Patil S."/>
            <person name="Perez A."/>
            <person name="Perez Y."/>
            <person name="Pham C."/>
            <person name="Primus E.L."/>
            <person name="Pu L.-L."/>
            <person name="Puazo M."/>
            <person name="Qin X."/>
            <person name="Quiroz J.B."/>
            <person name="Reese J."/>
            <person name="Richards S."/>
            <person name="Rives C.M."/>
            <person name="Robberts R."/>
            <person name="Ruiz S.J."/>
            <person name="Ruiz M.J."/>
            <person name="Santibanez J."/>
            <person name="Schneider B.W."/>
            <person name="Sisson I."/>
            <person name="Smith M."/>
            <person name="Sodergren E."/>
            <person name="Song X.-Z."/>
            <person name="Song B.B."/>
            <person name="Summersgill H."/>
            <person name="Thelus R."/>
            <person name="Thornton R.D."/>
            <person name="Trejos Z.Y."/>
            <person name="Usmani K."/>
            <person name="Vattathil S."/>
            <person name="Villasana D."/>
            <person name="Walker D.L."/>
            <person name="Wang S."/>
            <person name="Wang K."/>
            <person name="White C.S."/>
            <person name="Williams A.C."/>
            <person name="Williamson J."/>
            <person name="Wilson K."/>
            <person name="Woghiren I.O."/>
            <person name="Woodworth J.R."/>
            <person name="Worley K.C."/>
            <person name="Wright R.A."/>
            <person name="Wu W."/>
            <person name="Young L."/>
            <person name="Zhang L."/>
            <person name="Zhang J."/>
            <person name="Zhu Y."/>
            <person name="Muzny D.M."/>
            <person name="Weinstock G."/>
            <person name="Gibbs R.A."/>
        </authorList>
    </citation>
    <scope>NUCLEOTIDE SEQUENCE [LARGE SCALE GENOMIC DNA]</scope>
    <source>
        <strain evidence="4">LSR1</strain>
    </source>
</reference>
<feature type="domain" description="CCAAT-binding factor" evidence="2">
    <location>
        <begin position="187"/>
        <end position="331"/>
    </location>
</feature>
<dbReference type="PANTHER" id="PTHR12455:SF0">
    <property type="entry name" value="NUCLEOLAR COMPLEX PROTEIN 4 HOMOLOG"/>
    <property type="match status" value="1"/>
</dbReference>
<dbReference type="PANTHER" id="PTHR12455">
    <property type="entry name" value="NUCLEOLAR COMPLEX PROTEIN 4"/>
    <property type="match status" value="1"/>
</dbReference>
<dbReference type="GO" id="GO:0032040">
    <property type="term" value="C:small-subunit processome"/>
    <property type="evidence" value="ECO:0007669"/>
    <property type="project" value="TreeGrafter"/>
</dbReference>
<comment type="similarity">
    <text evidence="1">Belongs to the CBF/MAK21 family.</text>
</comment>
<evidence type="ECO:0000313" key="4">
    <source>
        <dbReference type="Proteomes" id="UP000007819"/>
    </source>
</evidence>
<accession>A0A8R2D6L7</accession>
<protein>
    <recommendedName>
        <fullName evidence="2">CCAAT-binding factor domain-containing protein</fullName>
    </recommendedName>
</protein>
<dbReference type="InterPro" id="IPR005612">
    <property type="entry name" value="CCAAT-binding_factor"/>
</dbReference>
<dbReference type="EnsemblMetazoa" id="XM_016808355.2">
    <property type="protein sequence ID" value="XP_016663844.1"/>
    <property type="gene ID" value="LOC100163373"/>
</dbReference>
<dbReference type="GO" id="GO:0042254">
    <property type="term" value="P:ribosome biogenesis"/>
    <property type="evidence" value="ECO:0007669"/>
    <property type="project" value="InterPro"/>
</dbReference>
<dbReference type="KEGG" id="api:100163373"/>
<organism evidence="3 4">
    <name type="scientific">Acyrthosiphon pisum</name>
    <name type="common">Pea aphid</name>
    <dbReference type="NCBI Taxonomy" id="7029"/>
    <lineage>
        <taxon>Eukaryota</taxon>
        <taxon>Metazoa</taxon>
        <taxon>Ecdysozoa</taxon>
        <taxon>Arthropoda</taxon>
        <taxon>Hexapoda</taxon>
        <taxon>Insecta</taxon>
        <taxon>Pterygota</taxon>
        <taxon>Neoptera</taxon>
        <taxon>Paraneoptera</taxon>
        <taxon>Hemiptera</taxon>
        <taxon>Sternorrhyncha</taxon>
        <taxon>Aphidomorpha</taxon>
        <taxon>Aphidoidea</taxon>
        <taxon>Aphididae</taxon>
        <taxon>Macrosiphini</taxon>
        <taxon>Acyrthosiphon</taxon>
    </lineage>
</organism>
<dbReference type="InterPro" id="IPR027193">
    <property type="entry name" value="Noc4"/>
</dbReference>
<dbReference type="Pfam" id="PF03914">
    <property type="entry name" value="CBF"/>
    <property type="match status" value="1"/>
</dbReference>
<evidence type="ECO:0000256" key="1">
    <source>
        <dbReference type="ARBA" id="ARBA00007797"/>
    </source>
</evidence>
<reference evidence="3" key="2">
    <citation type="submission" date="2022-06" db="UniProtKB">
        <authorList>
            <consortium name="EnsemblMetazoa"/>
        </authorList>
    </citation>
    <scope>IDENTIFICATION</scope>
</reference>
<dbReference type="RefSeq" id="XP_016663845.1">
    <property type="nucleotide sequence ID" value="XM_016808356.2"/>
</dbReference>
<dbReference type="Proteomes" id="UP000007819">
    <property type="component" value="Chromosome A1"/>
</dbReference>
<evidence type="ECO:0000259" key="2">
    <source>
        <dbReference type="Pfam" id="PF03914"/>
    </source>
</evidence>
<dbReference type="AlphaFoldDB" id="A0A8R2D6L7"/>
<dbReference type="EnsemblMetazoa" id="XM_016808356.2">
    <property type="protein sequence ID" value="XP_016663845.1"/>
    <property type="gene ID" value="LOC100163373"/>
</dbReference>
<name>A0A8R2D6L7_ACYPI</name>
<dbReference type="OrthoDB" id="10263185at2759"/>
<dbReference type="GO" id="GO:0030692">
    <property type="term" value="C:Noc4p-Nop14p complex"/>
    <property type="evidence" value="ECO:0007669"/>
    <property type="project" value="TreeGrafter"/>
</dbReference>
<evidence type="ECO:0000313" key="3">
    <source>
        <dbReference type="EnsemblMetazoa" id="XP_016663845.1"/>
    </source>
</evidence>
<sequence>MATISEFKQLFDTFLRENKCPTGEIVKKKYYFPVNQLKTIYTSMLTTTNIQWSQFQQMLTNYVENLDFCYYSWECFSLIVQNLNTDKTNVYMFTNLLGFIKIPTEKNEDDKLLFKNNKRPQFKYNSEQLKSWVTVVWDDMKPFMLSNIKVRREMLTLLIEKMQMHLNNPLVTADFLMDSLDTPGPIAILGLQGIFILVKDYNLECPNIYGKLYNFFTTDMFNYRYKTRLFYLADIFLRSTHLPELLVAAFVKRMARLSLVAPPTDIQIMAAFIGNLLIRHPPLKVLIQSDSVVGSDPYIFEEKDPLKSNALNSSLWELVSLKQHILPRVGKSVNFLFKKLPQVEWDMSELLDESYESMIDEEYKTDFQKVSLTYEKPVSFSVPLSNHMDDLWTLDD</sequence>
<dbReference type="GeneID" id="100163373"/>
<keyword evidence="4" id="KW-1185">Reference proteome</keyword>
<dbReference type="RefSeq" id="XP_016663844.1">
    <property type="nucleotide sequence ID" value="XM_016808355.2"/>
</dbReference>
<proteinExistence type="inferred from homology"/>